<dbReference type="Proteomes" id="UP001164020">
    <property type="component" value="Chromosome"/>
</dbReference>
<feature type="compositionally biased region" description="Low complexity" evidence="1">
    <location>
        <begin position="124"/>
        <end position="134"/>
    </location>
</feature>
<evidence type="ECO:0000313" key="2">
    <source>
        <dbReference type="EMBL" id="WAP70241.1"/>
    </source>
</evidence>
<evidence type="ECO:0000313" key="3">
    <source>
        <dbReference type="Proteomes" id="UP001164020"/>
    </source>
</evidence>
<feature type="region of interest" description="Disordered" evidence="1">
    <location>
        <begin position="57"/>
        <end position="147"/>
    </location>
</feature>
<gene>
    <name evidence="2" type="ORF">OH818_09130</name>
</gene>
<feature type="compositionally biased region" description="Pro residues" evidence="1">
    <location>
        <begin position="100"/>
        <end position="113"/>
    </location>
</feature>
<sequence>MESVAARHQDKGWRTVLGRASSGMMSAIGMRRGPRIAESVERTAAARAAYEEALEAEELAAFDEPEAAKATDRASPPRPEKSAEPARGERPSEPRQSSPERPPTPSSRAPQPPRSAGTRGAGNGSAAEAGAAYARTVKDGPQPGAPSVDPYDVAMELNILALRSVKDLLEARRAFARTNHPDRVAIGFRAEATTRMQIANRLVDDAVARMSGQASR</sequence>
<accession>A0ABY7C3D8</accession>
<name>A0ABY7C3D8_9HYPH</name>
<reference evidence="2" key="1">
    <citation type="submission" date="2022-12" db="EMBL/GenBank/DDBJ databases">
        <title>Jiella pelagia sp. nov., isolated from phosphonate enriched culture of Northwest Pacific surface seawater.</title>
        <authorList>
            <person name="Shin D.Y."/>
            <person name="Hwang C.Y."/>
        </authorList>
    </citation>
    <scope>NUCLEOTIDE SEQUENCE</scope>
    <source>
        <strain evidence="2">HL-NP1</strain>
    </source>
</reference>
<protein>
    <recommendedName>
        <fullName evidence="4">J domain-containing protein</fullName>
    </recommendedName>
</protein>
<evidence type="ECO:0008006" key="4">
    <source>
        <dbReference type="Google" id="ProtNLM"/>
    </source>
</evidence>
<evidence type="ECO:0000256" key="1">
    <source>
        <dbReference type="SAM" id="MobiDB-lite"/>
    </source>
</evidence>
<keyword evidence="3" id="KW-1185">Reference proteome</keyword>
<feature type="compositionally biased region" description="Basic and acidic residues" evidence="1">
    <location>
        <begin position="78"/>
        <end position="93"/>
    </location>
</feature>
<proteinExistence type="predicted"/>
<dbReference type="RefSeq" id="WP_268882710.1">
    <property type="nucleotide sequence ID" value="NZ_CP114029.1"/>
</dbReference>
<organism evidence="2 3">
    <name type="scientific">Jiella pelagia</name>
    <dbReference type="NCBI Taxonomy" id="2986949"/>
    <lineage>
        <taxon>Bacteria</taxon>
        <taxon>Pseudomonadati</taxon>
        <taxon>Pseudomonadota</taxon>
        <taxon>Alphaproteobacteria</taxon>
        <taxon>Hyphomicrobiales</taxon>
        <taxon>Aurantimonadaceae</taxon>
        <taxon>Jiella</taxon>
    </lineage>
</organism>
<dbReference type="EMBL" id="CP114029">
    <property type="protein sequence ID" value="WAP70241.1"/>
    <property type="molecule type" value="Genomic_DNA"/>
</dbReference>